<reference evidence="1" key="2">
    <citation type="journal article" date="2015" name="Data Brief">
        <title>Shoot transcriptome of the giant reed, Arundo donax.</title>
        <authorList>
            <person name="Barrero R.A."/>
            <person name="Guerrero F.D."/>
            <person name="Moolhuijzen P."/>
            <person name="Goolsby J.A."/>
            <person name="Tidwell J."/>
            <person name="Bellgard S.E."/>
            <person name="Bellgard M.I."/>
        </authorList>
    </citation>
    <scope>NUCLEOTIDE SEQUENCE</scope>
    <source>
        <tissue evidence="1">Shoot tissue taken approximately 20 cm above the soil surface</tissue>
    </source>
</reference>
<name>A0A0A9G647_ARUDO</name>
<proteinExistence type="predicted"/>
<organism evidence="1">
    <name type="scientific">Arundo donax</name>
    <name type="common">Giant reed</name>
    <name type="synonym">Donax arundinaceus</name>
    <dbReference type="NCBI Taxonomy" id="35708"/>
    <lineage>
        <taxon>Eukaryota</taxon>
        <taxon>Viridiplantae</taxon>
        <taxon>Streptophyta</taxon>
        <taxon>Embryophyta</taxon>
        <taxon>Tracheophyta</taxon>
        <taxon>Spermatophyta</taxon>
        <taxon>Magnoliopsida</taxon>
        <taxon>Liliopsida</taxon>
        <taxon>Poales</taxon>
        <taxon>Poaceae</taxon>
        <taxon>PACMAD clade</taxon>
        <taxon>Arundinoideae</taxon>
        <taxon>Arundineae</taxon>
        <taxon>Arundo</taxon>
    </lineage>
</organism>
<evidence type="ECO:0000313" key="1">
    <source>
        <dbReference type="EMBL" id="JAE16093.1"/>
    </source>
</evidence>
<accession>A0A0A9G647</accession>
<reference evidence="1" key="1">
    <citation type="submission" date="2014-09" db="EMBL/GenBank/DDBJ databases">
        <authorList>
            <person name="Magalhaes I.L.F."/>
            <person name="Oliveira U."/>
            <person name="Santos F.R."/>
            <person name="Vidigal T.H.D.A."/>
            <person name="Brescovit A.D."/>
            <person name="Santos A.J."/>
        </authorList>
    </citation>
    <scope>NUCLEOTIDE SEQUENCE</scope>
    <source>
        <tissue evidence="1">Shoot tissue taken approximately 20 cm above the soil surface</tissue>
    </source>
</reference>
<protein>
    <submittedName>
        <fullName evidence="1">Uncharacterized protein</fullName>
    </submittedName>
</protein>
<dbReference type="AlphaFoldDB" id="A0A0A9G647"/>
<dbReference type="EMBL" id="GBRH01181803">
    <property type="protein sequence ID" value="JAE16093.1"/>
    <property type="molecule type" value="Transcribed_RNA"/>
</dbReference>
<sequence>MIAIDKECTYSLLGSLRVLEQIQCMMCLLQEMRITQR</sequence>